<evidence type="ECO:0000256" key="4">
    <source>
        <dbReference type="ARBA" id="ARBA00023136"/>
    </source>
</evidence>
<evidence type="ECO:0000256" key="5">
    <source>
        <dbReference type="ARBA" id="ARBA00023143"/>
    </source>
</evidence>
<dbReference type="PRINTS" id="PR01008">
    <property type="entry name" value="FLGLRINGFLGH"/>
</dbReference>
<keyword evidence="4" id="KW-0472">Membrane</keyword>
<gene>
    <name evidence="7" type="primary">flgH_11</name>
    <name evidence="7" type="ORF">SDC9_203455</name>
</gene>
<evidence type="ECO:0000256" key="1">
    <source>
        <dbReference type="ARBA" id="ARBA00004365"/>
    </source>
</evidence>
<keyword evidence="7" id="KW-0282">Flagellum</keyword>
<organism evidence="7">
    <name type="scientific">bioreactor metagenome</name>
    <dbReference type="NCBI Taxonomy" id="1076179"/>
    <lineage>
        <taxon>unclassified sequences</taxon>
        <taxon>metagenomes</taxon>
        <taxon>ecological metagenomes</taxon>
    </lineage>
</organism>
<dbReference type="AlphaFoldDB" id="A0A645IWP7"/>
<dbReference type="Pfam" id="PF02107">
    <property type="entry name" value="FlgH"/>
    <property type="match status" value="1"/>
</dbReference>
<proteinExistence type="predicted"/>
<dbReference type="PANTHER" id="PTHR34933">
    <property type="entry name" value="FLAGELLAR L-RING PROTEIN"/>
    <property type="match status" value="1"/>
</dbReference>
<dbReference type="GO" id="GO:0003774">
    <property type="term" value="F:cytoskeletal motor activity"/>
    <property type="evidence" value="ECO:0007669"/>
    <property type="project" value="InterPro"/>
</dbReference>
<dbReference type="GO" id="GO:0009279">
    <property type="term" value="C:cell outer membrane"/>
    <property type="evidence" value="ECO:0007669"/>
    <property type="project" value="UniProtKB-SubCell"/>
</dbReference>
<keyword evidence="5" id="KW-0975">Bacterial flagellum</keyword>
<keyword evidence="6" id="KW-0998">Cell outer membrane</keyword>
<name>A0A645IWP7_9ZZZZ</name>
<sequence length="120" mass="13001">MSDGKGIFSFLKAFGFNSKSDMTGDGATERTHVAQTSITCLVTDMLPNGNLIIEGTRDVTTHEENLELKIVGVIRPEDVDANNNILSDRIANAEIGIKGRGALTRIQKPGLLTQILQTIF</sequence>
<dbReference type="PANTHER" id="PTHR34933:SF1">
    <property type="entry name" value="FLAGELLAR L-RING PROTEIN"/>
    <property type="match status" value="1"/>
</dbReference>
<evidence type="ECO:0000256" key="6">
    <source>
        <dbReference type="ARBA" id="ARBA00023237"/>
    </source>
</evidence>
<dbReference type="InterPro" id="IPR000527">
    <property type="entry name" value="Flag_Lring"/>
</dbReference>
<evidence type="ECO:0000313" key="7">
    <source>
        <dbReference type="EMBL" id="MPN55771.1"/>
    </source>
</evidence>
<dbReference type="EMBL" id="VSSQ01125364">
    <property type="protein sequence ID" value="MPN55771.1"/>
    <property type="molecule type" value="Genomic_DNA"/>
</dbReference>
<dbReference type="GO" id="GO:0071973">
    <property type="term" value="P:bacterial-type flagellum-dependent cell motility"/>
    <property type="evidence" value="ECO:0007669"/>
    <property type="project" value="InterPro"/>
</dbReference>
<comment type="caution">
    <text evidence="7">The sequence shown here is derived from an EMBL/GenBank/DDBJ whole genome shotgun (WGS) entry which is preliminary data.</text>
</comment>
<keyword evidence="3" id="KW-0732">Signal</keyword>
<comment type="subcellular location">
    <subcellularLocation>
        <location evidence="1">Bacterial flagellum</location>
    </subcellularLocation>
    <subcellularLocation>
        <location evidence="2">Cell outer membrane</location>
    </subcellularLocation>
</comment>
<keyword evidence="7" id="KW-0969">Cilium</keyword>
<keyword evidence="7" id="KW-0966">Cell projection</keyword>
<dbReference type="GO" id="GO:0009427">
    <property type="term" value="C:bacterial-type flagellum basal body, distal rod, L ring"/>
    <property type="evidence" value="ECO:0007669"/>
    <property type="project" value="InterPro"/>
</dbReference>
<reference evidence="7" key="1">
    <citation type="submission" date="2019-08" db="EMBL/GenBank/DDBJ databases">
        <authorList>
            <person name="Kucharzyk K."/>
            <person name="Murdoch R.W."/>
            <person name="Higgins S."/>
            <person name="Loffler F."/>
        </authorList>
    </citation>
    <scope>NUCLEOTIDE SEQUENCE</scope>
</reference>
<accession>A0A645IWP7</accession>
<evidence type="ECO:0000256" key="2">
    <source>
        <dbReference type="ARBA" id="ARBA00004442"/>
    </source>
</evidence>
<evidence type="ECO:0000256" key="3">
    <source>
        <dbReference type="ARBA" id="ARBA00022729"/>
    </source>
</evidence>
<protein>
    <submittedName>
        <fullName evidence="7">Flagellar L-ring protein</fullName>
    </submittedName>
</protein>